<keyword evidence="1" id="KW-0689">Ribosomal protein</keyword>
<gene>
    <name evidence="1" type="ORF">DEO72_LG6g880</name>
</gene>
<dbReference type="AlphaFoldDB" id="A0A4D6M6M7"/>
<dbReference type="GO" id="GO:0005840">
    <property type="term" value="C:ribosome"/>
    <property type="evidence" value="ECO:0007669"/>
    <property type="project" value="UniProtKB-KW"/>
</dbReference>
<accession>A0A4D6M6M7</accession>
<protein>
    <submittedName>
        <fullName evidence="1">Small subunit ribosomal protein S6e</fullName>
    </submittedName>
</protein>
<evidence type="ECO:0000313" key="2">
    <source>
        <dbReference type="Proteomes" id="UP000501690"/>
    </source>
</evidence>
<keyword evidence="2" id="KW-1185">Reference proteome</keyword>
<proteinExistence type="predicted"/>
<keyword evidence="1" id="KW-0687">Ribonucleoprotein</keyword>
<sequence>MVSLGTGQESYFMMDYGLNGFEHMVAGKKAAEYPKLFVSMLKEERERRSESLAKKRFKLSGATKAAI</sequence>
<evidence type="ECO:0000313" key="1">
    <source>
        <dbReference type="EMBL" id="QCD96178.1"/>
    </source>
</evidence>
<dbReference type="Proteomes" id="UP000501690">
    <property type="component" value="Linkage Group LG6"/>
</dbReference>
<name>A0A4D6M6M7_VIGUN</name>
<reference evidence="1 2" key="1">
    <citation type="submission" date="2019-04" db="EMBL/GenBank/DDBJ databases">
        <title>An improved genome assembly and genetic linkage map for asparagus bean, Vigna unguiculata ssp. sesquipedialis.</title>
        <authorList>
            <person name="Xia Q."/>
            <person name="Zhang R."/>
            <person name="Dong Y."/>
        </authorList>
    </citation>
    <scope>NUCLEOTIDE SEQUENCE [LARGE SCALE GENOMIC DNA]</scope>
    <source>
        <tissue evidence="1">Leaf</tissue>
    </source>
</reference>
<organism evidence="1 2">
    <name type="scientific">Vigna unguiculata</name>
    <name type="common">Cowpea</name>
    <dbReference type="NCBI Taxonomy" id="3917"/>
    <lineage>
        <taxon>Eukaryota</taxon>
        <taxon>Viridiplantae</taxon>
        <taxon>Streptophyta</taxon>
        <taxon>Embryophyta</taxon>
        <taxon>Tracheophyta</taxon>
        <taxon>Spermatophyta</taxon>
        <taxon>Magnoliopsida</taxon>
        <taxon>eudicotyledons</taxon>
        <taxon>Gunneridae</taxon>
        <taxon>Pentapetalae</taxon>
        <taxon>rosids</taxon>
        <taxon>fabids</taxon>
        <taxon>Fabales</taxon>
        <taxon>Fabaceae</taxon>
        <taxon>Papilionoideae</taxon>
        <taxon>50 kb inversion clade</taxon>
        <taxon>NPAAA clade</taxon>
        <taxon>indigoferoid/millettioid clade</taxon>
        <taxon>Phaseoleae</taxon>
        <taxon>Vigna</taxon>
    </lineage>
</organism>
<dbReference type="EMBL" id="CP039350">
    <property type="protein sequence ID" value="QCD96178.1"/>
    <property type="molecule type" value="Genomic_DNA"/>
</dbReference>